<accession>A0A6A4W5X1</accession>
<feature type="region of interest" description="Disordered" evidence="1">
    <location>
        <begin position="28"/>
        <end position="66"/>
    </location>
</feature>
<gene>
    <name evidence="2" type="ORF">FJT64_026348</name>
</gene>
<dbReference type="Proteomes" id="UP000440578">
    <property type="component" value="Unassembled WGS sequence"/>
</dbReference>
<protein>
    <submittedName>
        <fullName evidence="2">Uncharacterized protein</fullName>
    </submittedName>
</protein>
<dbReference type="OrthoDB" id="6400864at2759"/>
<feature type="region of interest" description="Disordered" evidence="1">
    <location>
        <begin position="112"/>
        <end position="133"/>
    </location>
</feature>
<evidence type="ECO:0000313" key="3">
    <source>
        <dbReference type="Proteomes" id="UP000440578"/>
    </source>
</evidence>
<evidence type="ECO:0000256" key="1">
    <source>
        <dbReference type="SAM" id="MobiDB-lite"/>
    </source>
</evidence>
<sequence length="182" mass="20323">MEASNSQYLPSIHHRLRVTRHIQYPGDLTRPVRQSSAGAGDPLSDAQLHSRLVRSPPPSRSRRRTSPFFEIHEKAKIVVIPTSQLRPLKTRQREDVMDRNLQYILKTQQALPVRRDPSADQALSRRLSGATAPPLAPRAISALSVRSGRLSTDRTFDQLSAAALSVSFESKDQLRTSNARGN</sequence>
<comment type="caution">
    <text evidence="2">The sequence shown here is derived from an EMBL/GenBank/DDBJ whole genome shotgun (WGS) entry which is preliminary data.</text>
</comment>
<keyword evidence="3" id="KW-1185">Reference proteome</keyword>
<dbReference type="EMBL" id="VIIS01001173">
    <property type="protein sequence ID" value="KAF0301343.1"/>
    <property type="molecule type" value="Genomic_DNA"/>
</dbReference>
<evidence type="ECO:0000313" key="2">
    <source>
        <dbReference type="EMBL" id="KAF0301343.1"/>
    </source>
</evidence>
<proteinExistence type="predicted"/>
<name>A0A6A4W5X1_AMPAM</name>
<dbReference type="AlphaFoldDB" id="A0A6A4W5X1"/>
<reference evidence="2 3" key="1">
    <citation type="submission" date="2019-07" db="EMBL/GenBank/DDBJ databases">
        <title>Draft genome assembly of a fouling barnacle, Amphibalanus amphitrite (Darwin, 1854): The first reference genome for Thecostraca.</title>
        <authorList>
            <person name="Kim W."/>
        </authorList>
    </citation>
    <scope>NUCLEOTIDE SEQUENCE [LARGE SCALE GENOMIC DNA]</scope>
    <source>
        <strain evidence="2">SNU_AA5</strain>
        <tissue evidence="2">Soma without cirri and trophi</tissue>
    </source>
</reference>
<organism evidence="2 3">
    <name type="scientific">Amphibalanus amphitrite</name>
    <name type="common">Striped barnacle</name>
    <name type="synonym">Balanus amphitrite</name>
    <dbReference type="NCBI Taxonomy" id="1232801"/>
    <lineage>
        <taxon>Eukaryota</taxon>
        <taxon>Metazoa</taxon>
        <taxon>Ecdysozoa</taxon>
        <taxon>Arthropoda</taxon>
        <taxon>Crustacea</taxon>
        <taxon>Multicrustacea</taxon>
        <taxon>Cirripedia</taxon>
        <taxon>Thoracica</taxon>
        <taxon>Thoracicalcarea</taxon>
        <taxon>Balanomorpha</taxon>
        <taxon>Balanoidea</taxon>
        <taxon>Balanidae</taxon>
        <taxon>Amphibalaninae</taxon>
        <taxon>Amphibalanus</taxon>
    </lineage>
</organism>